<dbReference type="InterPro" id="IPR007051">
    <property type="entry name" value="CHORD_dom"/>
</dbReference>
<dbReference type="Pfam" id="PF04968">
    <property type="entry name" value="CHORD"/>
    <property type="match status" value="2"/>
</dbReference>
<comment type="caution">
    <text evidence="6">The sequence shown here is derived from an EMBL/GenBank/DDBJ whole genome shotgun (WGS) entry which is preliminary data.</text>
</comment>
<dbReference type="AlphaFoldDB" id="A0AAE0CK99"/>
<sequence length="322" mass="35531">MTAIDNDSPWPRSDPESPRCGSSNCIAVVCCLLVTAWWRRTQNPGQTVKFSKVKEIGSFSIPDSCLGNISRFCLESSRSLRKKLNSLHSPHAQTLKQSMENPQQEVVRVRCQRIGCDAMFTEDDNPDGSCTFHDSPIFHDGMKEWSCCKKRSHDFSLFLEIPGCKTGKHTTEKPVLKKVVAAPKASLPAASQAPASSAPSKEFCSRCRQGFFCSDHGSQAKGLNHSAAVAPAENYVEVQASPAPVKKVVDINEPQTCRNKGCGKTFKEKDNHETACIHHPGPAVFHDLMRGWKCCNVHVKEFDEFMSIPPCTKGWHDANPGS</sequence>
<evidence type="ECO:0000256" key="4">
    <source>
        <dbReference type="SAM" id="MobiDB-lite"/>
    </source>
</evidence>
<keyword evidence="2" id="KW-0677">Repeat</keyword>
<keyword evidence="7" id="KW-1185">Reference proteome</keyword>
<evidence type="ECO:0000313" key="6">
    <source>
        <dbReference type="EMBL" id="KAK2653653.1"/>
    </source>
</evidence>
<dbReference type="PANTHER" id="PTHR47895">
    <property type="entry name" value="CYSTEINE AND HISTIDINE-RICH DOMAIN-CONTAINING PROTEIN RAR1"/>
    <property type="match status" value="1"/>
</dbReference>
<evidence type="ECO:0000259" key="5">
    <source>
        <dbReference type="PROSITE" id="PS51401"/>
    </source>
</evidence>
<keyword evidence="1" id="KW-0479">Metal-binding</keyword>
<dbReference type="Gene3D" id="4.10.1130.20">
    <property type="match status" value="2"/>
</dbReference>
<feature type="region of interest" description="Disordered" evidence="4">
    <location>
        <begin position="1"/>
        <end position="20"/>
    </location>
</feature>
<dbReference type="GO" id="GO:0051879">
    <property type="term" value="F:Hsp90 protein binding"/>
    <property type="evidence" value="ECO:0007669"/>
    <property type="project" value="TreeGrafter"/>
</dbReference>
<dbReference type="InterPro" id="IPR043316">
    <property type="entry name" value="RAR1"/>
</dbReference>
<name>A0AAE0CK99_9ROSI</name>
<accession>A0AAE0CK99</accession>
<gene>
    <name evidence="6" type="ORF">Ddye_013509</name>
</gene>
<feature type="domain" description="CHORD" evidence="5">
    <location>
        <begin position="257"/>
        <end position="316"/>
    </location>
</feature>
<dbReference type="Proteomes" id="UP001280121">
    <property type="component" value="Unassembled WGS sequence"/>
</dbReference>
<proteinExistence type="predicted"/>
<dbReference type="GO" id="GO:0005634">
    <property type="term" value="C:nucleus"/>
    <property type="evidence" value="ECO:0007669"/>
    <property type="project" value="TreeGrafter"/>
</dbReference>
<dbReference type="PROSITE" id="PS51401">
    <property type="entry name" value="CHORD"/>
    <property type="match status" value="2"/>
</dbReference>
<dbReference type="FunFam" id="4.10.1130.20:FF:000003">
    <property type="entry name" value="Cysteine and histidine-rich domain-containing protein RAR1"/>
    <property type="match status" value="1"/>
</dbReference>
<reference evidence="6" key="1">
    <citation type="journal article" date="2023" name="Plant J.">
        <title>Genome sequences and population genomics provide insights into the demographic history, inbreeding, and mutation load of two 'living fossil' tree species of Dipteronia.</title>
        <authorList>
            <person name="Feng Y."/>
            <person name="Comes H.P."/>
            <person name="Chen J."/>
            <person name="Zhu S."/>
            <person name="Lu R."/>
            <person name="Zhang X."/>
            <person name="Li P."/>
            <person name="Qiu J."/>
            <person name="Olsen K.M."/>
            <person name="Qiu Y."/>
        </authorList>
    </citation>
    <scope>NUCLEOTIDE SEQUENCE</scope>
    <source>
        <strain evidence="6">KIB01</strain>
    </source>
</reference>
<protein>
    <recommendedName>
        <fullName evidence="5">CHORD domain-containing protein</fullName>
    </recommendedName>
</protein>
<feature type="domain" description="CHORD" evidence="5">
    <location>
        <begin position="111"/>
        <end position="169"/>
    </location>
</feature>
<evidence type="ECO:0000313" key="7">
    <source>
        <dbReference type="Proteomes" id="UP001280121"/>
    </source>
</evidence>
<dbReference type="GO" id="GO:0005737">
    <property type="term" value="C:cytoplasm"/>
    <property type="evidence" value="ECO:0007669"/>
    <property type="project" value="TreeGrafter"/>
</dbReference>
<evidence type="ECO:0000256" key="2">
    <source>
        <dbReference type="ARBA" id="ARBA00022737"/>
    </source>
</evidence>
<organism evidence="6 7">
    <name type="scientific">Dipteronia dyeriana</name>
    <dbReference type="NCBI Taxonomy" id="168575"/>
    <lineage>
        <taxon>Eukaryota</taxon>
        <taxon>Viridiplantae</taxon>
        <taxon>Streptophyta</taxon>
        <taxon>Embryophyta</taxon>
        <taxon>Tracheophyta</taxon>
        <taxon>Spermatophyta</taxon>
        <taxon>Magnoliopsida</taxon>
        <taxon>eudicotyledons</taxon>
        <taxon>Gunneridae</taxon>
        <taxon>Pentapetalae</taxon>
        <taxon>rosids</taxon>
        <taxon>malvids</taxon>
        <taxon>Sapindales</taxon>
        <taxon>Sapindaceae</taxon>
        <taxon>Hippocastanoideae</taxon>
        <taxon>Acereae</taxon>
        <taxon>Dipteronia</taxon>
    </lineage>
</organism>
<dbReference type="GO" id="GO:0050832">
    <property type="term" value="P:defense response to fungus"/>
    <property type="evidence" value="ECO:0007669"/>
    <property type="project" value="TreeGrafter"/>
</dbReference>
<dbReference type="PANTHER" id="PTHR47895:SF2">
    <property type="entry name" value="CYSTEINE AND HISTIDINE-RICH DOMAIN-CONTAINING PROTEIN RAR1"/>
    <property type="match status" value="1"/>
</dbReference>
<keyword evidence="3" id="KW-0862">Zinc</keyword>
<dbReference type="GO" id="GO:0042742">
    <property type="term" value="P:defense response to bacterium"/>
    <property type="evidence" value="ECO:0007669"/>
    <property type="project" value="TreeGrafter"/>
</dbReference>
<dbReference type="GO" id="GO:0046872">
    <property type="term" value="F:metal ion binding"/>
    <property type="evidence" value="ECO:0007669"/>
    <property type="project" value="UniProtKB-KW"/>
</dbReference>
<evidence type="ECO:0000256" key="1">
    <source>
        <dbReference type="ARBA" id="ARBA00022723"/>
    </source>
</evidence>
<dbReference type="EMBL" id="JANJYI010000004">
    <property type="protein sequence ID" value="KAK2653653.1"/>
    <property type="molecule type" value="Genomic_DNA"/>
</dbReference>
<evidence type="ECO:0000256" key="3">
    <source>
        <dbReference type="ARBA" id="ARBA00022833"/>
    </source>
</evidence>